<evidence type="ECO:0000313" key="2">
    <source>
        <dbReference type="EMBL" id="TBU32787.1"/>
    </source>
</evidence>
<dbReference type="PROSITE" id="PS51257">
    <property type="entry name" value="PROKAR_LIPOPROTEIN"/>
    <property type="match status" value="1"/>
</dbReference>
<protein>
    <recommendedName>
        <fullName evidence="3">RNAse P Rpr2/Rpp21/SNM1 subunit domain-containing protein</fullName>
    </recommendedName>
</protein>
<evidence type="ECO:0008006" key="3">
    <source>
        <dbReference type="Google" id="ProtNLM"/>
    </source>
</evidence>
<dbReference type="OrthoDB" id="2685617at2759"/>
<dbReference type="Proteomes" id="UP000292957">
    <property type="component" value="Unassembled WGS sequence"/>
</dbReference>
<accession>A0A4Q9MZ31</accession>
<feature type="region of interest" description="Disordered" evidence="1">
    <location>
        <begin position="136"/>
        <end position="270"/>
    </location>
</feature>
<gene>
    <name evidence="2" type="ORF">BD311DRAFT_749729</name>
</gene>
<dbReference type="AlphaFoldDB" id="A0A4Q9MZ31"/>
<evidence type="ECO:0000256" key="1">
    <source>
        <dbReference type="SAM" id="MobiDB-lite"/>
    </source>
</evidence>
<feature type="compositionally biased region" description="Polar residues" evidence="1">
    <location>
        <begin position="158"/>
        <end position="172"/>
    </location>
</feature>
<organism evidence="2">
    <name type="scientific">Dichomitus squalens</name>
    <dbReference type="NCBI Taxonomy" id="114155"/>
    <lineage>
        <taxon>Eukaryota</taxon>
        <taxon>Fungi</taxon>
        <taxon>Dikarya</taxon>
        <taxon>Basidiomycota</taxon>
        <taxon>Agaricomycotina</taxon>
        <taxon>Agaricomycetes</taxon>
        <taxon>Polyporales</taxon>
        <taxon>Polyporaceae</taxon>
        <taxon>Dichomitus</taxon>
    </lineage>
</organism>
<reference evidence="2" key="1">
    <citation type="submission" date="2019-01" db="EMBL/GenBank/DDBJ databases">
        <title>Draft genome sequences of three monokaryotic isolates of the white-rot basidiomycete fungus Dichomitus squalens.</title>
        <authorList>
            <consortium name="DOE Joint Genome Institute"/>
            <person name="Lopez S.C."/>
            <person name="Andreopoulos B."/>
            <person name="Pangilinan J."/>
            <person name="Lipzen A."/>
            <person name="Riley R."/>
            <person name="Ahrendt S."/>
            <person name="Ng V."/>
            <person name="Barry K."/>
            <person name="Daum C."/>
            <person name="Grigoriev I.V."/>
            <person name="Hilden K.S."/>
            <person name="Makela M.R."/>
            <person name="de Vries R.P."/>
        </authorList>
    </citation>
    <scope>NUCLEOTIDE SEQUENCE [LARGE SCALE GENOMIC DNA]</scope>
    <source>
        <strain evidence="2">OM18370.1</strain>
    </source>
</reference>
<proteinExistence type="predicted"/>
<feature type="compositionally biased region" description="Low complexity" evidence="1">
    <location>
        <begin position="184"/>
        <end position="208"/>
    </location>
</feature>
<name>A0A4Q9MZ31_9APHY</name>
<sequence>MLPSRATLLLTPPPAAFGQSLLLSAACPAVAMQPATPSANFQLAVPHLLASITPSLAALHATRVRLLYPSDPLFSGTHCAQCGTPLIANDSQTRSVRKKRRKSSGGDAVGIRALRRSCRTCGHEEDVLLGVNRAPAFPMPRDRARREPSTNKPPRASSVASHSPAEMSSSKPESARPRASEPIVSSSTPGSSRPSSVTPTRSMSIPSSAPSPRPPTHAVPIAQDQTKTKARQKKRSGLQSMLARNRERQEQEKKREGCQGAGLSAFLQGL</sequence>
<feature type="compositionally biased region" description="Basic and acidic residues" evidence="1">
    <location>
        <begin position="140"/>
        <end position="149"/>
    </location>
</feature>
<dbReference type="EMBL" id="ML143393">
    <property type="protein sequence ID" value="TBU32787.1"/>
    <property type="molecule type" value="Genomic_DNA"/>
</dbReference>
<feature type="compositionally biased region" description="Basic and acidic residues" evidence="1">
    <location>
        <begin position="244"/>
        <end position="257"/>
    </location>
</feature>